<feature type="transmembrane region" description="Helical" evidence="1">
    <location>
        <begin position="187"/>
        <end position="208"/>
    </location>
</feature>
<feature type="transmembrane region" description="Helical" evidence="1">
    <location>
        <begin position="338"/>
        <end position="359"/>
    </location>
</feature>
<keyword evidence="1" id="KW-1133">Transmembrane helix</keyword>
<feature type="transmembrane region" description="Helical" evidence="1">
    <location>
        <begin position="150"/>
        <end position="166"/>
    </location>
</feature>
<name>A0ABQ5MTZ9_9MICC</name>
<sequence>MQLKARRKFLPEIQALRALAVLMVVAYHLEPRWLPGGFVGVDVFFVISGFLITGHMLREVESTGTLSLRSFWAARVRRILPAALLTIVVVLAATLLLAPMTQWAQVGTQALASTFYLQNWVLAADSVDYLAATDSATALQHFWSLAVEEQFYLFWPLLVLLAVAVIRKRRSTFASASRHSAPSPVRLAVVLFALVTAASLAFALWFTYTGNPAAYFITPTRIWELGLGGLLAAGLSYTERWQRLRSLLALAGLAAIAAAAFLLDGADPFPGAAALLPVLGTMAVIAAGRTSGRLSLHRLVDLKPVQWTGNISYSLYLWHWPLIVFYKTLAGKEPGPAPSLLLLAASFALAALSFYWVETPVRKFGWLHARAWRPLAAGAAATALVGTLAFVPGNQQERILAERAEQGEALLASPPEDLGGGAMTRAADRTFTADSHVIVPDPGLAAKDVFNGKDCASVAESPETRECTFGDKDSDFTVALVGDSHAAQWFAALEPIAKERGWRLLTYLHNSCPFNPEMRLAERDGNLECTEPNKKTMERLTGEGDVDAVVTSYYAGANFVDTKTGHRPGAAGFAEYWNRLAEAGVDVYPIVDTPLPRREGGLARDCVALNYEEPEECGQSRRDGLTGKDLTREAAGLAPKARVLDFTDAFCGDTTCPAVIGNVLIYADQNHVTRTYMRTLVPTLEERLLESMGGRA</sequence>
<feature type="transmembrane region" description="Helical" evidence="1">
    <location>
        <begin position="214"/>
        <end position="235"/>
    </location>
</feature>
<dbReference type="EMBL" id="BRVS01000008">
    <property type="protein sequence ID" value="GLB67479.1"/>
    <property type="molecule type" value="Genomic_DNA"/>
</dbReference>
<dbReference type="RefSeq" id="WP_264795605.1">
    <property type="nucleotide sequence ID" value="NZ_BRVS01000008.1"/>
</dbReference>
<keyword evidence="1" id="KW-0812">Transmembrane</keyword>
<evidence type="ECO:0000313" key="5">
    <source>
        <dbReference type="Proteomes" id="UP001209654"/>
    </source>
</evidence>
<keyword evidence="4" id="KW-0808">Transferase</keyword>
<proteinExistence type="predicted"/>
<keyword evidence="1" id="KW-0472">Membrane</keyword>
<dbReference type="Pfam" id="PF19040">
    <property type="entry name" value="SGNH"/>
    <property type="match status" value="1"/>
</dbReference>
<comment type="caution">
    <text evidence="4">The sequence shown here is derived from an EMBL/GenBank/DDBJ whole genome shotgun (WGS) entry which is preliminary data.</text>
</comment>
<reference evidence="4 5" key="1">
    <citation type="journal article" date="2023" name="Int. J. Syst. Evol. Microbiol.">
        <title>Arthrobacter mangrovi sp. nov., an actinobacterium isolated from the rhizosphere of a mangrove.</title>
        <authorList>
            <person name="Hamada M."/>
            <person name="Saitou S."/>
            <person name="Enomoto N."/>
            <person name="Nanri K."/>
            <person name="Hidaka K."/>
            <person name="Miura T."/>
            <person name="Tamura T."/>
        </authorList>
    </citation>
    <scope>NUCLEOTIDE SEQUENCE [LARGE SCALE GENOMIC DNA]</scope>
    <source>
        <strain evidence="4 5">NBRC 112813</strain>
    </source>
</reference>
<dbReference type="InterPro" id="IPR043968">
    <property type="entry name" value="SGNH"/>
</dbReference>
<keyword evidence="4" id="KW-0012">Acyltransferase</keyword>
<dbReference type="PANTHER" id="PTHR23028">
    <property type="entry name" value="ACETYLTRANSFERASE"/>
    <property type="match status" value="1"/>
</dbReference>
<gene>
    <name evidence="4" type="ORF">AHIS1636_19190</name>
</gene>
<evidence type="ECO:0000259" key="2">
    <source>
        <dbReference type="Pfam" id="PF01757"/>
    </source>
</evidence>
<feature type="transmembrane region" description="Helical" evidence="1">
    <location>
        <begin position="307"/>
        <end position="326"/>
    </location>
</feature>
<dbReference type="Pfam" id="PF01757">
    <property type="entry name" value="Acyl_transf_3"/>
    <property type="match status" value="1"/>
</dbReference>
<organism evidence="4 5">
    <name type="scientific">Arthrobacter mangrovi</name>
    <dbReference type="NCBI Taxonomy" id="2966350"/>
    <lineage>
        <taxon>Bacteria</taxon>
        <taxon>Bacillati</taxon>
        <taxon>Actinomycetota</taxon>
        <taxon>Actinomycetes</taxon>
        <taxon>Micrococcales</taxon>
        <taxon>Micrococcaceae</taxon>
        <taxon>Arthrobacter</taxon>
    </lineage>
</organism>
<dbReference type="InterPro" id="IPR050879">
    <property type="entry name" value="Acyltransferase_3"/>
</dbReference>
<feature type="transmembrane region" description="Helical" evidence="1">
    <location>
        <begin position="371"/>
        <end position="391"/>
    </location>
</feature>
<keyword evidence="5" id="KW-1185">Reference proteome</keyword>
<dbReference type="InterPro" id="IPR002656">
    <property type="entry name" value="Acyl_transf_3_dom"/>
</dbReference>
<evidence type="ECO:0000259" key="3">
    <source>
        <dbReference type="Pfam" id="PF19040"/>
    </source>
</evidence>
<evidence type="ECO:0000313" key="4">
    <source>
        <dbReference type="EMBL" id="GLB67479.1"/>
    </source>
</evidence>
<feature type="transmembrane region" description="Helical" evidence="1">
    <location>
        <begin position="78"/>
        <end position="98"/>
    </location>
</feature>
<dbReference type="GO" id="GO:0016746">
    <property type="term" value="F:acyltransferase activity"/>
    <property type="evidence" value="ECO:0007669"/>
    <property type="project" value="UniProtKB-KW"/>
</dbReference>
<feature type="transmembrane region" description="Helical" evidence="1">
    <location>
        <begin position="269"/>
        <end position="287"/>
    </location>
</feature>
<protein>
    <submittedName>
        <fullName evidence="4">Acyltransferase</fullName>
    </submittedName>
</protein>
<feature type="transmembrane region" description="Helical" evidence="1">
    <location>
        <begin position="247"/>
        <end position="263"/>
    </location>
</feature>
<dbReference type="Proteomes" id="UP001209654">
    <property type="component" value="Unassembled WGS sequence"/>
</dbReference>
<evidence type="ECO:0000256" key="1">
    <source>
        <dbReference type="SAM" id="Phobius"/>
    </source>
</evidence>
<dbReference type="PANTHER" id="PTHR23028:SF53">
    <property type="entry name" value="ACYL_TRANSF_3 DOMAIN-CONTAINING PROTEIN"/>
    <property type="match status" value="1"/>
</dbReference>
<feature type="domain" description="SGNH" evidence="3">
    <location>
        <begin position="463"/>
        <end position="685"/>
    </location>
</feature>
<accession>A0ABQ5MTZ9</accession>
<feature type="domain" description="Acyltransferase 3" evidence="2">
    <location>
        <begin position="12"/>
        <end position="352"/>
    </location>
</feature>